<comment type="caution">
    <text evidence="1">The sequence shown here is derived from an EMBL/GenBank/DDBJ whole genome shotgun (WGS) entry which is preliminary data.</text>
</comment>
<accession>X1ILU0</accession>
<name>X1ILU0_9ZZZZ</name>
<organism evidence="1">
    <name type="scientific">marine sediment metagenome</name>
    <dbReference type="NCBI Taxonomy" id="412755"/>
    <lineage>
        <taxon>unclassified sequences</taxon>
        <taxon>metagenomes</taxon>
        <taxon>ecological metagenomes</taxon>
    </lineage>
</organism>
<reference evidence="1" key="1">
    <citation type="journal article" date="2014" name="Front. Microbiol.">
        <title>High frequency of phylogenetically diverse reductive dehalogenase-homologous genes in deep subseafloor sedimentary metagenomes.</title>
        <authorList>
            <person name="Kawai M."/>
            <person name="Futagami T."/>
            <person name="Toyoda A."/>
            <person name="Takaki Y."/>
            <person name="Nishi S."/>
            <person name="Hori S."/>
            <person name="Arai W."/>
            <person name="Tsubouchi T."/>
            <person name="Morono Y."/>
            <person name="Uchiyama I."/>
            <person name="Ito T."/>
            <person name="Fujiyama A."/>
            <person name="Inagaki F."/>
            <person name="Takami H."/>
        </authorList>
    </citation>
    <scope>NUCLEOTIDE SEQUENCE</scope>
    <source>
        <strain evidence="1">Expedition CK06-06</strain>
    </source>
</reference>
<gene>
    <name evidence="1" type="ORF">S03H2_32778</name>
</gene>
<protein>
    <submittedName>
        <fullName evidence="1">Uncharacterized protein</fullName>
    </submittedName>
</protein>
<sequence length="111" mass="12241">MKLLKLFLVSIVIVAFNCCKSSTKSKIEVLESMDEEITVDAVSNCIILDSSSAAHILLSENIYTVTASNHSAEYTSGELFSHIYISCKGRYFNLLDLDSSVSLRVINPDIC</sequence>
<dbReference type="EMBL" id="BARU01019926">
    <property type="protein sequence ID" value="GAH58508.1"/>
    <property type="molecule type" value="Genomic_DNA"/>
</dbReference>
<proteinExistence type="predicted"/>
<evidence type="ECO:0000313" key="1">
    <source>
        <dbReference type="EMBL" id="GAH58508.1"/>
    </source>
</evidence>
<dbReference type="AlphaFoldDB" id="X1ILU0"/>